<dbReference type="PANTHER" id="PTHR47424">
    <property type="entry name" value="REGULATORY PROTEIN GAL4"/>
    <property type="match status" value="1"/>
</dbReference>
<keyword evidence="4" id="KW-0804">Transcription</keyword>
<dbReference type="InterPro" id="IPR007219">
    <property type="entry name" value="XnlR_reg_dom"/>
</dbReference>
<evidence type="ECO:0000256" key="5">
    <source>
        <dbReference type="ARBA" id="ARBA00023242"/>
    </source>
</evidence>
<organism evidence="8 9">
    <name type="scientific">Extremus antarcticus</name>
    <dbReference type="NCBI Taxonomy" id="702011"/>
    <lineage>
        <taxon>Eukaryota</taxon>
        <taxon>Fungi</taxon>
        <taxon>Dikarya</taxon>
        <taxon>Ascomycota</taxon>
        <taxon>Pezizomycotina</taxon>
        <taxon>Dothideomycetes</taxon>
        <taxon>Dothideomycetidae</taxon>
        <taxon>Mycosphaerellales</taxon>
        <taxon>Extremaceae</taxon>
        <taxon>Extremus</taxon>
    </lineage>
</organism>
<keyword evidence="3" id="KW-0238">DNA-binding</keyword>
<dbReference type="PANTHER" id="PTHR47424:SF3">
    <property type="entry name" value="REGULATORY PROTEIN GAL4"/>
    <property type="match status" value="1"/>
</dbReference>
<feature type="region of interest" description="Disordered" evidence="6">
    <location>
        <begin position="121"/>
        <end position="211"/>
    </location>
</feature>
<dbReference type="Pfam" id="PF00172">
    <property type="entry name" value="Zn_clus"/>
    <property type="match status" value="1"/>
</dbReference>
<evidence type="ECO:0000256" key="3">
    <source>
        <dbReference type="ARBA" id="ARBA00023125"/>
    </source>
</evidence>
<keyword evidence="5" id="KW-0539">Nucleus</keyword>
<evidence type="ECO:0000256" key="2">
    <source>
        <dbReference type="ARBA" id="ARBA00023015"/>
    </source>
</evidence>
<dbReference type="PROSITE" id="PS50048">
    <property type="entry name" value="ZN2_CY6_FUNGAL_2"/>
    <property type="match status" value="1"/>
</dbReference>
<name>A0AAJ0GGP4_9PEZI</name>
<keyword evidence="2" id="KW-0805">Transcription regulation</keyword>
<comment type="caution">
    <text evidence="8">The sequence shown here is derived from an EMBL/GenBank/DDBJ whole genome shotgun (WGS) entry which is preliminary data.</text>
</comment>
<dbReference type="GO" id="GO:0006351">
    <property type="term" value="P:DNA-templated transcription"/>
    <property type="evidence" value="ECO:0007669"/>
    <property type="project" value="InterPro"/>
</dbReference>
<dbReference type="InterPro" id="IPR001138">
    <property type="entry name" value="Zn2Cys6_DnaBD"/>
</dbReference>
<dbReference type="GO" id="GO:0000978">
    <property type="term" value="F:RNA polymerase II cis-regulatory region sequence-specific DNA binding"/>
    <property type="evidence" value="ECO:0007669"/>
    <property type="project" value="TreeGrafter"/>
</dbReference>
<keyword evidence="1" id="KW-0479">Metal-binding</keyword>
<dbReference type="CDD" id="cd12148">
    <property type="entry name" value="fungal_TF_MHR"/>
    <property type="match status" value="1"/>
</dbReference>
<gene>
    <name evidence="8" type="ORF">LTR09_002245</name>
</gene>
<sequence length="532" mass="58962">MEVEEVEGPRKKRRIALACDECRERKRKCNGLKPVCGACSRRTGSTSCTWDDERLNRGYSNSYVDGLKSQISVLEEQLRQSNARTPSSAVLSPHVQYHAAPASPGDPAGGDGLAGLRADQESEDLEETGLDGMGVLSATSDIKPRQPGQTKYYYGPSSSASLLDKARHAMASRRSNDRGEPLGGQQLSTQKDHTPSTSADGTQRSVHSSLKSGRGHVVDLIYPSRAQADRLVESYWHSYHSLYPFLHKTSFAVRYATIWNPQHNVNAIDARLGLYSALNDRTFYCLLNTIFAMGALFSPELTVHDRNAFSRTFFERANKVLDFELVAQGSVGLVQMLLLVGQYLQTTDNSNFCWIIIGIAIRAAQGIGLHQEPQCCRQEPCERAEHSQLDVQMRRRTWTGCVLLDRGKQPDDIQNSIECYIQAIKLQDILARLLATLNTEQPTEAVGTRRSSLLQSSSNGAKRAATQSDNQNAQPPDLQSFLIVEQALDRWHDGIPVHLRAGTYAGLPAPTLEEAMSQATMFRRQANVLESR</sequence>
<feature type="domain" description="Zn(2)-C6 fungal-type" evidence="7">
    <location>
        <begin position="18"/>
        <end position="50"/>
    </location>
</feature>
<dbReference type="SUPFAM" id="SSF57701">
    <property type="entry name" value="Zn2/Cys6 DNA-binding domain"/>
    <property type="match status" value="1"/>
</dbReference>
<feature type="region of interest" description="Disordered" evidence="6">
    <location>
        <begin position="445"/>
        <end position="475"/>
    </location>
</feature>
<evidence type="ECO:0000256" key="1">
    <source>
        <dbReference type="ARBA" id="ARBA00022723"/>
    </source>
</evidence>
<evidence type="ECO:0000313" key="8">
    <source>
        <dbReference type="EMBL" id="KAK3057206.1"/>
    </source>
</evidence>
<dbReference type="GO" id="GO:0005634">
    <property type="term" value="C:nucleus"/>
    <property type="evidence" value="ECO:0007669"/>
    <property type="project" value="TreeGrafter"/>
</dbReference>
<feature type="compositionally biased region" description="Polar residues" evidence="6">
    <location>
        <begin position="185"/>
        <end position="211"/>
    </location>
</feature>
<dbReference type="CDD" id="cd00067">
    <property type="entry name" value="GAL4"/>
    <property type="match status" value="1"/>
</dbReference>
<evidence type="ECO:0000313" key="9">
    <source>
        <dbReference type="Proteomes" id="UP001271007"/>
    </source>
</evidence>
<evidence type="ECO:0000256" key="4">
    <source>
        <dbReference type="ARBA" id="ARBA00023163"/>
    </source>
</evidence>
<dbReference type="SMART" id="SM00066">
    <property type="entry name" value="GAL4"/>
    <property type="match status" value="1"/>
</dbReference>
<dbReference type="GO" id="GO:0008270">
    <property type="term" value="F:zinc ion binding"/>
    <property type="evidence" value="ECO:0007669"/>
    <property type="project" value="InterPro"/>
</dbReference>
<feature type="compositionally biased region" description="Polar residues" evidence="6">
    <location>
        <begin position="449"/>
        <end position="474"/>
    </location>
</feature>
<accession>A0AAJ0GGP4</accession>
<reference evidence="8" key="1">
    <citation type="submission" date="2023-04" db="EMBL/GenBank/DDBJ databases">
        <title>Black Yeasts Isolated from many extreme environments.</title>
        <authorList>
            <person name="Coleine C."/>
            <person name="Stajich J.E."/>
            <person name="Selbmann L."/>
        </authorList>
    </citation>
    <scope>NUCLEOTIDE SEQUENCE</scope>
    <source>
        <strain evidence="8">CCFEE 5312</strain>
    </source>
</reference>
<dbReference type="Proteomes" id="UP001271007">
    <property type="component" value="Unassembled WGS sequence"/>
</dbReference>
<dbReference type="InterPro" id="IPR051127">
    <property type="entry name" value="Fungal_SecMet_Regulators"/>
</dbReference>
<evidence type="ECO:0000259" key="7">
    <source>
        <dbReference type="PROSITE" id="PS50048"/>
    </source>
</evidence>
<dbReference type="Gene3D" id="4.10.240.10">
    <property type="entry name" value="Zn(2)-C6 fungal-type DNA-binding domain"/>
    <property type="match status" value="1"/>
</dbReference>
<dbReference type="Pfam" id="PF04082">
    <property type="entry name" value="Fungal_trans"/>
    <property type="match status" value="1"/>
</dbReference>
<dbReference type="PROSITE" id="PS00463">
    <property type="entry name" value="ZN2_CY6_FUNGAL_1"/>
    <property type="match status" value="1"/>
</dbReference>
<keyword evidence="9" id="KW-1185">Reference proteome</keyword>
<protein>
    <recommendedName>
        <fullName evidence="7">Zn(2)-C6 fungal-type domain-containing protein</fullName>
    </recommendedName>
</protein>
<dbReference type="AlphaFoldDB" id="A0AAJ0GGP4"/>
<dbReference type="GO" id="GO:0000435">
    <property type="term" value="P:positive regulation of transcription from RNA polymerase II promoter by galactose"/>
    <property type="evidence" value="ECO:0007669"/>
    <property type="project" value="TreeGrafter"/>
</dbReference>
<proteinExistence type="predicted"/>
<evidence type="ECO:0000256" key="6">
    <source>
        <dbReference type="SAM" id="MobiDB-lite"/>
    </source>
</evidence>
<dbReference type="GO" id="GO:0000981">
    <property type="term" value="F:DNA-binding transcription factor activity, RNA polymerase II-specific"/>
    <property type="evidence" value="ECO:0007669"/>
    <property type="project" value="InterPro"/>
</dbReference>
<dbReference type="EMBL" id="JAWDJX010000004">
    <property type="protein sequence ID" value="KAK3057206.1"/>
    <property type="molecule type" value="Genomic_DNA"/>
</dbReference>
<dbReference type="InterPro" id="IPR036864">
    <property type="entry name" value="Zn2-C6_fun-type_DNA-bd_sf"/>
</dbReference>